<comment type="caution">
    <text evidence="7">The sequence shown here is derived from an EMBL/GenBank/DDBJ whole genome shotgun (WGS) entry which is preliminary data.</text>
</comment>
<feature type="transmembrane region" description="Helical" evidence="6">
    <location>
        <begin position="279"/>
        <end position="301"/>
    </location>
</feature>
<dbReference type="AlphaFoldDB" id="A0A7C5WXB3"/>
<dbReference type="Pfam" id="PF01594">
    <property type="entry name" value="AI-2E_transport"/>
    <property type="match status" value="1"/>
</dbReference>
<name>A0A7C5WXB3_9AQUI</name>
<proteinExistence type="inferred from homology"/>
<evidence type="ECO:0000256" key="4">
    <source>
        <dbReference type="ARBA" id="ARBA00022989"/>
    </source>
</evidence>
<feature type="transmembrane region" description="Helical" evidence="6">
    <location>
        <begin position="313"/>
        <end position="346"/>
    </location>
</feature>
<dbReference type="InterPro" id="IPR002549">
    <property type="entry name" value="AI-2E-like"/>
</dbReference>
<sequence length="352" mass="40148">MERERFFKYSVLTSTIGLLIVVLYILLPFIKPILWALVFSLVLYPVHQKLKKLLPWETLSALILTLLTLLVIVIPFGVLGAVILNQAIELSVHLLNFIQNHTYQQYLSDLEAMLKKFFRQEQVQIFLNYVKSEEFRSFAVGVLKSISQQLFQLSTNLFTFALSFLFKSFIFLLTLFFILRDGEKFASFIKRFIPMYEEDVREIFGTVYKTVLATAYGSVVVGFVQGLLGAIGYAIAGIKYYPLFGLATFFASFVPPLGASAVWAPLVVYLFIIQSTKSAIFLLIWGVFLISNIDNIIRPLIMKIGVQMPYIVLFFSILGGIIAFGFVGMFLGPIIFTTLFSLFVIYERRILR</sequence>
<gene>
    <name evidence="7" type="ORF">ENN04_00835</name>
</gene>
<dbReference type="GO" id="GO:0016020">
    <property type="term" value="C:membrane"/>
    <property type="evidence" value="ECO:0007669"/>
    <property type="project" value="UniProtKB-SubCell"/>
</dbReference>
<dbReference type="PANTHER" id="PTHR21716">
    <property type="entry name" value="TRANSMEMBRANE PROTEIN"/>
    <property type="match status" value="1"/>
</dbReference>
<keyword evidence="4 6" id="KW-1133">Transmembrane helix</keyword>
<feature type="transmembrane region" description="Helical" evidence="6">
    <location>
        <begin position="241"/>
        <end position="272"/>
    </location>
</feature>
<dbReference type="EMBL" id="DSAC01000011">
    <property type="protein sequence ID" value="HHO73168.1"/>
    <property type="molecule type" value="Genomic_DNA"/>
</dbReference>
<reference evidence="7" key="1">
    <citation type="journal article" date="2020" name="mSystems">
        <title>Genome- and Community-Level Interaction Insights into Carbon Utilization and Element Cycling Functions of Hydrothermarchaeota in Hydrothermal Sediment.</title>
        <authorList>
            <person name="Zhou Z."/>
            <person name="Liu Y."/>
            <person name="Xu W."/>
            <person name="Pan J."/>
            <person name="Luo Z.H."/>
            <person name="Li M."/>
        </authorList>
    </citation>
    <scope>NUCLEOTIDE SEQUENCE [LARGE SCALE GENOMIC DNA]</scope>
    <source>
        <strain evidence="7">SpSt-114</strain>
    </source>
</reference>
<feature type="transmembrane region" description="Helical" evidence="6">
    <location>
        <begin position="211"/>
        <end position="235"/>
    </location>
</feature>
<evidence type="ECO:0000313" key="7">
    <source>
        <dbReference type="EMBL" id="HHO73168.1"/>
    </source>
</evidence>
<feature type="transmembrane region" description="Helical" evidence="6">
    <location>
        <begin position="62"/>
        <end position="84"/>
    </location>
</feature>
<evidence type="ECO:0000256" key="2">
    <source>
        <dbReference type="ARBA" id="ARBA00009773"/>
    </source>
</evidence>
<evidence type="ECO:0000256" key="5">
    <source>
        <dbReference type="ARBA" id="ARBA00023136"/>
    </source>
</evidence>
<dbReference type="PANTHER" id="PTHR21716:SF4">
    <property type="entry name" value="TRANSMEMBRANE PROTEIN 245"/>
    <property type="match status" value="1"/>
</dbReference>
<accession>A0A7C5WXB3</accession>
<protein>
    <submittedName>
        <fullName evidence="7">AI-2E family transporter</fullName>
    </submittedName>
</protein>
<evidence type="ECO:0000256" key="1">
    <source>
        <dbReference type="ARBA" id="ARBA00004141"/>
    </source>
</evidence>
<comment type="similarity">
    <text evidence="2">Belongs to the autoinducer-2 exporter (AI-2E) (TC 2.A.86) family.</text>
</comment>
<feature type="transmembrane region" description="Helical" evidence="6">
    <location>
        <begin position="157"/>
        <end position="179"/>
    </location>
</feature>
<keyword evidence="5 6" id="KW-0472">Membrane</keyword>
<evidence type="ECO:0000256" key="6">
    <source>
        <dbReference type="SAM" id="Phobius"/>
    </source>
</evidence>
<organism evidence="7">
    <name type="scientific">Thermocrinis ruber</name>
    <dbReference type="NCBI Taxonomy" id="75906"/>
    <lineage>
        <taxon>Bacteria</taxon>
        <taxon>Pseudomonadati</taxon>
        <taxon>Aquificota</taxon>
        <taxon>Aquificia</taxon>
        <taxon>Aquificales</taxon>
        <taxon>Aquificaceae</taxon>
        <taxon>Thermocrinis</taxon>
    </lineage>
</organism>
<keyword evidence="3 6" id="KW-0812">Transmembrane</keyword>
<evidence type="ECO:0000256" key="3">
    <source>
        <dbReference type="ARBA" id="ARBA00022692"/>
    </source>
</evidence>
<comment type="subcellular location">
    <subcellularLocation>
        <location evidence="1">Membrane</location>
        <topology evidence="1">Multi-pass membrane protein</topology>
    </subcellularLocation>
</comment>